<dbReference type="CDD" id="cd00383">
    <property type="entry name" value="trans_reg_C"/>
    <property type="match status" value="1"/>
</dbReference>
<evidence type="ECO:0000259" key="10">
    <source>
        <dbReference type="PROSITE" id="PS50110"/>
    </source>
</evidence>
<dbReference type="GO" id="GO:0000156">
    <property type="term" value="F:phosphorelay response regulator activity"/>
    <property type="evidence" value="ECO:0007669"/>
    <property type="project" value="TreeGrafter"/>
</dbReference>
<dbReference type="KEGG" id="hpse:HPF_08330"/>
<evidence type="ECO:0000256" key="9">
    <source>
        <dbReference type="PROSITE-ProRule" id="PRU01091"/>
    </source>
</evidence>
<accession>A0A4P6WZQ1</accession>
<dbReference type="InterPro" id="IPR001789">
    <property type="entry name" value="Sig_transdc_resp-reg_receiver"/>
</dbReference>
<evidence type="ECO:0000256" key="4">
    <source>
        <dbReference type="ARBA" id="ARBA00023012"/>
    </source>
</evidence>
<dbReference type="InterPro" id="IPR036388">
    <property type="entry name" value="WH-like_DNA-bd_sf"/>
</dbReference>
<dbReference type="InterPro" id="IPR011006">
    <property type="entry name" value="CheY-like_superfamily"/>
</dbReference>
<evidence type="ECO:0000256" key="6">
    <source>
        <dbReference type="ARBA" id="ARBA00023125"/>
    </source>
</evidence>
<dbReference type="SMART" id="SM00448">
    <property type="entry name" value="REC"/>
    <property type="match status" value="1"/>
</dbReference>
<sequence>MKLLLAEDDVMLGASMEKGLDLAGFQVDWAKTGDQVVDALGRRSYDVVLLDIGLPKPDGLQILRWMRNEGQTTPVMLVTARDAVPDRVAGLNQGADDYLTKPFDLDELCARIHALARRQGGRASAHIQLGRLEVRPAEREALLGGKQLALSQREFDLLTTFARQPGVVLSVEQLEKQLYGWSEDISSNAVEVHLHHLRRKLGEPWIVNVRGVGYKLVQRP</sequence>
<evidence type="ECO:0000259" key="11">
    <source>
        <dbReference type="PROSITE" id="PS51755"/>
    </source>
</evidence>
<dbReference type="InterPro" id="IPR001867">
    <property type="entry name" value="OmpR/PhoB-type_DNA-bd"/>
</dbReference>
<evidence type="ECO:0000256" key="8">
    <source>
        <dbReference type="PROSITE-ProRule" id="PRU00169"/>
    </source>
</evidence>
<evidence type="ECO:0000256" key="3">
    <source>
        <dbReference type="ARBA" id="ARBA00022553"/>
    </source>
</evidence>
<feature type="modified residue" description="4-aspartylphosphate" evidence="8">
    <location>
        <position position="51"/>
    </location>
</feature>
<reference evidence="12 13" key="1">
    <citation type="submission" date="2019-03" db="EMBL/GenBank/DDBJ databases">
        <authorList>
            <person name="Sebastian G."/>
            <person name="Baumann P."/>
            <person name="Ruckert C."/>
            <person name="Kalinowski J."/>
            <person name="Nebel B."/>
            <person name="Takors R."/>
            <person name="Blombach B."/>
        </authorList>
    </citation>
    <scope>NUCLEOTIDE SEQUENCE [LARGE SCALE GENOMIC DNA]</scope>
    <source>
        <strain evidence="12 13">DSM 1084</strain>
    </source>
</reference>
<dbReference type="Gene3D" id="3.40.50.2300">
    <property type="match status" value="1"/>
</dbReference>
<keyword evidence="4" id="KW-0902">Two-component regulatory system</keyword>
<dbReference type="PANTHER" id="PTHR48111:SF35">
    <property type="entry name" value="TRANSCRIPTIONAL REGULATORY PROTEIN QSEB"/>
    <property type="match status" value="1"/>
</dbReference>
<keyword evidence="7" id="KW-0804">Transcription</keyword>
<dbReference type="RefSeq" id="WP_079365009.1">
    <property type="nucleotide sequence ID" value="NZ_CP037867.1"/>
</dbReference>
<dbReference type="PROSITE" id="PS50110">
    <property type="entry name" value="RESPONSE_REGULATORY"/>
    <property type="match status" value="1"/>
</dbReference>
<evidence type="ECO:0000313" key="13">
    <source>
        <dbReference type="Proteomes" id="UP000293912"/>
    </source>
</evidence>
<feature type="domain" description="OmpR/PhoB-type" evidence="11">
    <location>
        <begin position="124"/>
        <end position="218"/>
    </location>
</feature>
<keyword evidence="6 9" id="KW-0238">DNA-binding</keyword>
<evidence type="ECO:0000256" key="1">
    <source>
        <dbReference type="ARBA" id="ARBA00004496"/>
    </source>
</evidence>
<protein>
    <submittedName>
        <fullName evidence="12">Transcriptional regulatory protein QseB</fullName>
    </submittedName>
</protein>
<dbReference type="Gene3D" id="1.10.10.10">
    <property type="entry name" value="Winged helix-like DNA-binding domain superfamily/Winged helix DNA-binding domain"/>
    <property type="match status" value="1"/>
</dbReference>
<dbReference type="Pfam" id="PF00072">
    <property type="entry name" value="Response_reg"/>
    <property type="match status" value="1"/>
</dbReference>
<dbReference type="CDD" id="cd17624">
    <property type="entry name" value="REC_OmpR_PmrA-like"/>
    <property type="match status" value="1"/>
</dbReference>
<name>A0A4P6WZQ1_HYDPS</name>
<keyword evidence="13" id="KW-1185">Reference proteome</keyword>
<dbReference type="SUPFAM" id="SSF52172">
    <property type="entry name" value="CheY-like"/>
    <property type="match status" value="1"/>
</dbReference>
<keyword evidence="2" id="KW-0963">Cytoplasm</keyword>
<dbReference type="GO" id="GO:0032993">
    <property type="term" value="C:protein-DNA complex"/>
    <property type="evidence" value="ECO:0007669"/>
    <property type="project" value="TreeGrafter"/>
</dbReference>
<proteinExistence type="predicted"/>
<dbReference type="GO" id="GO:0006355">
    <property type="term" value="P:regulation of DNA-templated transcription"/>
    <property type="evidence" value="ECO:0007669"/>
    <property type="project" value="InterPro"/>
</dbReference>
<comment type="subcellular location">
    <subcellularLocation>
        <location evidence="1">Cytoplasm</location>
    </subcellularLocation>
</comment>
<keyword evidence="3 8" id="KW-0597">Phosphoprotein</keyword>
<evidence type="ECO:0000256" key="5">
    <source>
        <dbReference type="ARBA" id="ARBA00023015"/>
    </source>
</evidence>
<feature type="domain" description="Response regulatory" evidence="10">
    <location>
        <begin position="2"/>
        <end position="116"/>
    </location>
</feature>
<feature type="DNA-binding region" description="OmpR/PhoB-type" evidence="9">
    <location>
        <begin position="124"/>
        <end position="218"/>
    </location>
</feature>
<dbReference type="InterPro" id="IPR039420">
    <property type="entry name" value="WalR-like"/>
</dbReference>
<dbReference type="GO" id="GO:0000976">
    <property type="term" value="F:transcription cis-regulatory region binding"/>
    <property type="evidence" value="ECO:0007669"/>
    <property type="project" value="TreeGrafter"/>
</dbReference>
<organism evidence="12 13">
    <name type="scientific">Hydrogenophaga pseudoflava</name>
    <name type="common">Pseudomonas carboxydoflava</name>
    <dbReference type="NCBI Taxonomy" id="47421"/>
    <lineage>
        <taxon>Bacteria</taxon>
        <taxon>Pseudomonadati</taxon>
        <taxon>Pseudomonadota</taxon>
        <taxon>Betaproteobacteria</taxon>
        <taxon>Burkholderiales</taxon>
        <taxon>Comamonadaceae</taxon>
        <taxon>Hydrogenophaga</taxon>
    </lineage>
</organism>
<dbReference type="Proteomes" id="UP000293912">
    <property type="component" value="Chromosome"/>
</dbReference>
<gene>
    <name evidence="12" type="primary">qseB1</name>
    <name evidence="12" type="ORF">HPF_08330</name>
</gene>
<dbReference type="Gene3D" id="6.10.250.690">
    <property type="match status" value="1"/>
</dbReference>
<evidence type="ECO:0000313" key="12">
    <source>
        <dbReference type="EMBL" id="QBM27688.1"/>
    </source>
</evidence>
<evidence type="ECO:0000256" key="7">
    <source>
        <dbReference type="ARBA" id="ARBA00023163"/>
    </source>
</evidence>
<dbReference type="AlphaFoldDB" id="A0A4P6WZQ1"/>
<dbReference type="EMBL" id="CP037867">
    <property type="protein sequence ID" value="QBM27688.1"/>
    <property type="molecule type" value="Genomic_DNA"/>
</dbReference>
<dbReference type="GO" id="GO:0005829">
    <property type="term" value="C:cytosol"/>
    <property type="evidence" value="ECO:0007669"/>
    <property type="project" value="TreeGrafter"/>
</dbReference>
<dbReference type="PROSITE" id="PS51755">
    <property type="entry name" value="OMPR_PHOB"/>
    <property type="match status" value="1"/>
</dbReference>
<dbReference type="PANTHER" id="PTHR48111">
    <property type="entry name" value="REGULATOR OF RPOS"/>
    <property type="match status" value="1"/>
</dbReference>
<dbReference type="Pfam" id="PF00486">
    <property type="entry name" value="Trans_reg_C"/>
    <property type="match status" value="1"/>
</dbReference>
<dbReference type="SMART" id="SM00862">
    <property type="entry name" value="Trans_reg_C"/>
    <property type="match status" value="1"/>
</dbReference>
<keyword evidence="5" id="KW-0805">Transcription regulation</keyword>
<evidence type="ECO:0000256" key="2">
    <source>
        <dbReference type="ARBA" id="ARBA00022490"/>
    </source>
</evidence>